<dbReference type="InterPro" id="IPR004046">
    <property type="entry name" value="GST_C"/>
</dbReference>
<dbReference type="OrthoDB" id="414243at2759"/>
<dbReference type="PANTHER" id="PTHR11571:SF256">
    <property type="entry name" value="GST C-TERMINAL DOMAIN-CONTAINING PROTEIN-RELATED"/>
    <property type="match status" value="1"/>
</dbReference>
<organism evidence="3 4">
    <name type="scientific">Diploscapter pachys</name>
    <dbReference type="NCBI Taxonomy" id="2018661"/>
    <lineage>
        <taxon>Eukaryota</taxon>
        <taxon>Metazoa</taxon>
        <taxon>Ecdysozoa</taxon>
        <taxon>Nematoda</taxon>
        <taxon>Chromadorea</taxon>
        <taxon>Rhabditida</taxon>
        <taxon>Rhabditina</taxon>
        <taxon>Rhabditomorpha</taxon>
        <taxon>Rhabditoidea</taxon>
        <taxon>Rhabditidae</taxon>
        <taxon>Diploscapter</taxon>
    </lineage>
</organism>
<comment type="caution">
    <text evidence="3">The sequence shown here is derived from an EMBL/GenBank/DDBJ whole genome shotgun (WGS) entry which is preliminary data.</text>
</comment>
<evidence type="ECO:0008006" key="5">
    <source>
        <dbReference type="Google" id="ProtNLM"/>
    </source>
</evidence>
<keyword evidence="4" id="KW-1185">Reference proteome</keyword>
<accession>A0A2A2L9I6</accession>
<dbReference type="Proteomes" id="UP000218231">
    <property type="component" value="Unassembled WGS sequence"/>
</dbReference>
<dbReference type="InterPro" id="IPR040079">
    <property type="entry name" value="Glutathione_S-Trfase"/>
</dbReference>
<dbReference type="STRING" id="2018661.A0A2A2L9I6"/>
<dbReference type="GO" id="GO:0004364">
    <property type="term" value="F:glutathione transferase activity"/>
    <property type="evidence" value="ECO:0007669"/>
    <property type="project" value="TreeGrafter"/>
</dbReference>
<dbReference type="Gene3D" id="3.40.30.10">
    <property type="entry name" value="Glutaredoxin"/>
    <property type="match status" value="1"/>
</dbReference>
<proteinExistence type="predicted"/>
<dbReference type="GO" id="GO:0006749">
    <property type="term" value="P:glutathione metabolic process"/>
    <property type="evidence" value="ECO:0007669"/>
    <property type="project" value="TreeGrafter"/>
</dbReference>
<dbReference type="Pfam" id="PF14497">
    <property type="entry name" value="GST_C_3"/>
    <property type="match status" value="1"/>
</dbReference>
<evidence type="ECO:0000259" key="2">
    <source>
        <dbReference type="PROSITE" id="PS50405"/>
    </source>
</evidence>
<name>A0A2A2L9I6_9BILA</name>
<dbReference type="AlphaFoldDB" id="A0A2A2L9I6"/>
<dbReference type="SFLD" id="SFLDS00019">
    <property type="entry name" value="Glutathione_Transferase_(cytos"/>
    <property type="match status" value="1"/>
</dbReference>
<dbReference type="CDD" id="cd03192">
    <property type="entry name" value="GST_C_Sigma_like"/>
    <property type="match status" value="1"/>
</dbReference>
<dbReference type="InterPro" id="IPR050213">
    <property type="entry name" value="GST_superfamily"/>
</dbReference>
<dbReference type="InterPro" id="IPR004045">
    <property type="entry name" value="Glutathione_S-Trfase_N"/>
</dbReference>
<dbReference type="Pfam" id="PF13417">
    <property type="entry name" value="GST_N_3"/>
    <property type="match status" value="1"/>
</dbReference>
<sequence>MLDKVKMDFCIPRYILHDFRDQEESKVIQMILNYAHIPYEFKEVDQNDYILEDYPFYSLPMLQIDEKKLGNVPSICRQLAWRYDLTCGTHGEDSQVDMVSEKVFAVRMKLKNWLDHIQHVPHHECDETCSEANALNHLSNYLFPILEGILKKNSDPWLIGERMTWADLLTACLVNPVIYHLPHLFEKFPLVYLHNQRIAEIPEFEGMLYHVRQEHYKPQNQGKIRFQ</sequence>
<protein>
    <recommendedName>
        <fullName evidence="5">GST C-terminal domain-containing protein</fullName>
    </recommendedName>
</protein>
<evidence type="ECO:0000259" key="1">
    <source>
        <dbReference type="PROSITE" id="PS50404"/>
    </source>
</evidence>
<dbReference type="PROSITE" id="PS50404">
    <property type="entry name" value="GST_NTER"/>
    <property type="match status" value="1"/>
</dbReference>
<dbReference type="EMBL" id="LIAE01007011">
    <property type="protein sequence ID" value="PAV82941.1"/>
    <property type="molecule type" value="Genomic_DNA"/>
</dbReference>
<reference evidence="3 4" key="1">
    <citation type="journal article" date="2017" name="Curr. Biol.">
        <title>Genome architecture and evolution of a unichromosomal asexual nematode.</title>
        <authorList>
            <person name="Fradin H."/>
            <person name="Zegar C."/>
            <person name="Gutwein M."/>
            <person name="Lucas J."/>
            <person name="Kovtun M."/>
            <person name="Corcoran D."/>
            <person name="Baugh L.R."/>
            <person name="Kiontke K."/>
            <person name="Gunsalus K."/>
            <person name="Fitch D.H."/>
            <person name="Piano F."/>
        </authorList>
    </citation>
    <scope>NUCLEOTIDE SEQUENCE [LARGE SCALE GENOMIC DNA]</scope>
    <source>
        <strain evidence="3">PF1309</strain>
    </source>
</reference>
<dbReference type="PROSITE" id="PS50405">
    <property type="entry name" value="GST_CTER"/>
    <property type="match status" value="1"/>
</dbReference>
<dbReference type="Gene3D" id="1.20.1050.10">
    <property type="match status" value="1"/>
</dbReference>
<evidence type="ECO:0000313" key="3">
    <source>
        <dbReference type="EMBL" id="PAV82941.1"/>
    </source>
</evidence>
<dbReference type="InterPro" id="IPR036249">
    <property type="entry name" value="Thioredoxin-like_sf"/>
</dbReference>
<gene>
    <name evidence="3" type="ORF">WR25_17704</name>
</gene>
<feature type="domain" description="GST N-terminal" evidence="1">
    <location>
        <begin position="12"/>
        <end position="87"/>
    </location>
</feature>
<dbReference type="PANTHER" id="PTHR11571">
    <property type="entry name" value="GLUTATHIONE S-TRANSFERASE"/>
    <property type="match status" value="1"/>
</dbReference>
<dbReference type="InterPro" id="IPR036282">
    <property type="entry name" value="Glutathione-S-Trfase_C_sf"/>
</dbReference>
<evidence type="ECO:0000313" key="4">
    <source>
        <dbReference type="Proteomes" id="UP000218231"/>
    </source>
</evidence>
<feature type="domain" description="GST C-terminal" evidence="2">
    <location>
        <begin position="89"/>
        <end position="219"/>
    </location>
</feature>
<dbReference type="SUPFAM" id="SSF52833">
    <property type="entry name" value="Thioredoxin-like"/>
    <property type="match status" value="1"/>
</dbReference>
<dbReference type="InterPro" id="IPR010987">
    <property type="entry name" value="Glutathione-S-Trfase_C-like"/>
</dbReference>
<dbReference type="SUPFAM" id="SSF47616">
    <property type="entry name" value="GST C-terminal domain-like"/>
    <property type="match status" value="1"/>
</dbReference>